<keyword evidence="2" id="KW-0489">Methyltransferase</keyword>
<dbReference type="InterPro" id="IPR006342">
    <property type="entry name" value="FkbM_mtfrase"/>
</dbReference>
<proteinExistence type="predicted"/>
<evidence type="ECO:0000313" key="2">
    <source>
        <dbReference type="EMBL" id="CEG12662.1"/>
    </source>
</evidence>
<dbReference type="NCBIfam" id="TIGR01444">
    <property type="entry name" value="fkbM_fam"/>
    <property type="match status" value="1"/>
</dbReference>
<accession>A0A098E9E3</accession>
<protein>
    <submittedName>
        <fullName evidence="2">Putative Methyltransferase FkbM family</fullName>
    </submittedName>
</protein>
<dbReference type="EMBL" id="CCXY01000179">
    <property type="protein sequence ID" value="CEG12662.1"/>
    <property type="molecule type" value="Genomic_DNA"/>
</dbReference>
<gene>
    <name evidence="2" type="ORF">MSIBF_A260007</name>
</gene>
<evidence type="ECO:0000259" key="1">
    <source>
        <dbReference type="Pfam" id="PF05050"/>
    </source>
</evidence>
<dbReference type="GO" id="GO:0008168">
    <property type="term" value="F:methyltransferase activity"/>
    <property type="evidence" value="ECO:0007669"/>
    <property type="project" value="UniProtKB-KW"/>
</dbReference>
<dbReference type="GO" id="GO:0032259">
    <property type="term" value="P:methylation"/>
    <property type="evidence" value="ECO:0007669"/>
    <property type="project" value="UniProtKB-KW"/>
</dbReference>
<dbReference type="SUPFAM" id="SSF53335">
    <property type="entry name" value="S-adenosyl-L-methionine-dependent methyltransferases"/>
    <property type="match status" value="1"/>
</dbReference>
<keyword evidence="2" id="KW-0808">Transferase</keyword>
<sequence length="306" mass="34968">MFFVKQIIRRMLLNRTINQFARQIIKPVFKIIPDKFVYNLGMTVVGRFSVELPDGKYLIMESDGGDGVANVLGWAGFRGYEYETTKIFYDLVSTKKVDVFFDVGANTGYYTLLAGVANNKCQVLAFEPVLQGFSYLKRNILLNNLSNATAICSAVTNFDGDVELYVPQCEDEGVPVSATTSKDFSVLETKITVPAITLDFFVNKNKIYKVDLIKIDTERTEHNVIRGSKNIIKQYKPIIICEVLKGIQTERLLESLLSDLGYKYYWITDKWLIKCDNIKCDSTLKFVNYLFCNKEKQNIISKYITK</sequence>
<dbReference type="PANTHER" id="PTHR34203">
    <property type="entry name" value="METHYLTRANSFERASE, FKBM FAMILY PROTEIN"/>
    <property type="match status" value="1"/>
</dbReference>
<organism evidence="2">
    <name type="scientific">groundwater metagenome</name>
    <dbReference type="NCBI Taxonomy" id="717931"/>
    <lineage>
        <taxon>unclassified sequences</taxon>
        <taxon>metagenomes</taxon>
        <taxon>ecological metagenomes</taxon>
    </lineage>
</organism>
<feature type="domain" description="Methyltransferase FkbM" evidence="1">
    <location>
        <begin position="102"/>
        <end position="264"/>
    </location>
</feature>
<dbReference type="PANTHER" id="PTHR34203:SF15">
    <property type="entry name" value="SLL1173 PROTEIN"/>
    <property type="match status" value="1"/>
</dbReference>
<dbReference type="Pfam" id="PF05050">
    <property type="entry name" value="Methyltransf_21"/>
    <property type="match status" value="1"/>
</dbReference>
<dbReference type="Gene3D" id="3.40.50.150">
    <property type="entry name" value="Vaccinia Virus protein VP39"/>
    <property type="match status" value="1"/>
</dbReference>
<dbReference type="InterPro" id="IPR029063">
    <property type="entry name" value="SAM-dependent_MTases_sf"/>
</dbReference>
<name>A0A098E9E3_9ZZZZ</name>
<dbReference type="InterPro" id="IPR052514">
    <property type="entry name" value="SAM-dependent_MTase"/>
</dbReference>
<reference evidence="2" key="1">
    <citation type="submission" date="2014-09" db="EMBL/GenBank/DDBJ databases">
        <authorList>
            <person name="Probst J Alexander"/>
        </authorList>
    </citation>
    <scope>NUCLEOTIDE SEQUENCE</scope>
</reference>
<dbReference type="AlphaFoldDB" id="A0A098E9E3"/>